<feature type="transmembrane region" description="Helical" evidence="2">
    <location>
        <begin position="59"/>
        <end position="79"/>
    </location>
</feature>
<dbReference type="Proteomes" id="UP000002484">
    <property type="component" value="Chromosome"/>
</dbReference>
<reference evidence="3 4" key="1">
    <citation type="submission" date="2010-10" db="EMBL/GenBank/DDBJ databases">
        <title>Complete sequence of Frankia sp. EuI1c.</title>
        <authorList>
            <consortium name="US DOE Joint Genome Institute"/>
            <person name="Lucas S."/>
            <person name="Copeland A."/>
            <person name="Lapidus A."/>
            <person name="Cheng J.-F."/>
            <person name="Bruce D."/>
            <person name="Goodwin L."/>
            <person name="Pitluck S."/>
            <person name="Chertkov O."/>
            <person name="Detter J.C."/>
            <person name="Han C."/>
            <person name="Tapia R."/>
            <person name="Land M."/>
            <person name="Hauser L."/>
            <person name="Jeffries C."/>
            <person name="Kyrpides N."/>
            <person name="Ivanova N."/>
            <person name="Mikhailova N."/>
            <person name="Beauchemin N."/>
            <person name="Sen A."/>
            <person name="Sur S.A."/>
            <person name="Gtari M."/>
            <person name="Wall L."/>
            <person name="Tisa L."/>
            <person name="Woyke T."/>
        </authorList>
    </citation>
    <scope>NUCLEOTIDE SEQUENCE [LARGE SCALE GENOMIC DNA]</scope>
    <source>
        <strain evidence="4">DSM 45817 / CECT 9037 / EuI1c</strain>
    </source>
</reference>
<organism evidence="3 4">
    <name type="scientific">Pseudofrankia inefficax (strain DSM 45817 / CECT 9037 / DDB 130130 / EuI1c)</name>
    <name type="common">Frankia inefficax</name>
    <dbReference type="NCBI Taxonomy" id="298654"/>
    <lineage>
        <taxon>Bacteria</taxon>
        <taxon>Bacillati</taxon>
        <taxon>Actinomycetota</taxon>
        <taxon>Actinomycetes</taxon>
        <taxon>Frankiales</taxon>
        <taxon>Frankiaceae</taxon>
        <taxon>Pseudofrankia</taxon>
    </lineage>
</organism>
<evidence type="ECO:0000313" key="4">
    <source>
        <dbReference type="Proteomes" id="UP000002484"/>
    </source>
</evidence>
<evidence type="ECO:0000313" key="3">
    <source>
        <dbReference type="EMBL" id="ADP84173.1"/>
    </source>
</evidence>
<feature type="compositionally biased region" description="Basic and acidic residues" evidence="1">
    <location>
        <begin position="1"/>
        <end position="14"/>
    </location>
</feature>
<evidence type="ECO:0000256" key="1">
    <source>
        <dbReference type="SAM" id="MobiDB-lite"/>
    </source>
</evidence>
<dbReference type="RefSeq" id="WP_013427291.1">
    <property type="nucleotide sequence ID" value="NC_014666.1"/>
</dbReference>
<keyword evidence="2" id="KW-0812">Transmembrane</keyword>
<accession>E3J376</accession>
<dbReference type="OrthoDB" id="3359627at2"/>
<protein>
    <submittedName>
        <fullName evidence="3">Uncharacterized protein</fullName>
    </submittedName>
</protein>
<dbReference type="InParanoid" id="E3J376"/>
<gene>
    <name evidence="3" type="ordered locus">FraEuI1c_6189</name>
</gene>
<dbReference type="EMBL" id="CP002299">
    <property type="protein sequence ID" value="ADP84173.1"/>
    <property type="molecule type" value="Genomic_DNA"/>
</dbReference>
<keyword evidence="4" id="KW-1185">Reference proteome</keyword>
<name>E3J376_PSEI1</name>
<evidence type="ECO:0000256" key="2">
    <source>
        <dbReference type="SAM" id="Phobius"/>
    </source>
</evidence>
<proteinExistence type="predicted"/>
<sequence length="529" mass="53859">MGGARDPWRPDRGAGEGPSGDEIGSARDPDAPAGRLARAGDAVAAAGGRVLARLGAGRLAAGVGGLVVLLMAGGAVWLAQADENPGQPCTAHPGAVCEAAYGIWADADPDRAVTSPSGWSARTARYLGESYVTSAAASRVPAPPGGRDDCAARAAWAASIGAVPADVAPLRVTVSARRGIPVTVLGYRVHLDEARQAPTEGTLLTCSGVLDADDQAESNAPPWQRRPALYQARTLPFSAAAPVDLDRRTSELIAPGPAAGQPATPVHVPARTSTPMLVAATTDGCACRWRLEVTLLVSGEQQVVTVGADGVRTGPAAANRGQPSFATTSSAYLRPYAYVDGGWQATSSPTPPGSSQPVCPLLPAGAVADALGNGPSDPPSQVDESETVERGYPNVAYAGLTRQVSCQWQASPNGWELGNLTIETLRLDDAASARAVFDQRRSAPVGMPSLFGCSEGTPTVASAPVEIQGVGDAAVRSAGQLLVLAADRVVRVELCVPPTPAPTPAPTIVTPVPGDEAVLIRLARAVLAG</sequence>
<dbReference type="HOGENOM" id="CLU_514590_0_0_11"/>
<dbReference type="KEGG" id="fri:FraEuI1c_6189"/>
<feature type="region of interest" description="Disordered" evidence="1">
    <location>
        <begin position="1"/>
        <end position="34"/>
    </location>
</feature>
<dbReference type="AlphaFoldDB" id="E3J376"/>
<keyword evidence="2" id="KW-1133">Transmembrane helix</keyword>
<keyword evidence="2" id="KW-0472">Membrane</keyword>